<dbReference type="PROSITE" id="PS50943">
    <property type="entry name" value="HTH_CROC1"/>
    <property type="match status" value="1"/>
</dbReference>
<sequence>MARPEPSGGDPDIARVGRAVTARRLELGMDTQKELAERAGVALNTAAFLERGRTFPRPANARKLEIALDWPAGTLESLLHEQDQAEQDAVTGAQVRGQARGLGQAATVRSAATVPTSHSHVLAIAREVVSVATATMEILLRNAETDPDTHTALRDLDAHLLALETVIAASLPHSGDAFDATQEAVSAVHREREAINAAAAQRN</sequence>
<organism evidence="2 3">
    <name type="scientific">Mycobacteroides abscessus subsp. bolletii 50594</name>
    <dbReference type="NCBI Taxonomy" id="1303024"/>
    <lineage>
        <taxon>Bacteria</taxon>
        <taxon>Bacillati</taxon>
        <taxon>Actinomycetota</taxon>
        <taxon>Actinomycetes</taxon>
        <taxon>Mycobacteriales</taxon>
        <taxon>Mycobacteriaceae</taxon>
        <taxon>Mycobacteroides</taxon>
        <taxon>Mycobacteroides abscessus</taxon>
    </lineage>
</organism>
<dbReference type="InterPro" id="IPR010982">
    <property type="entry name" value="Lambda_DNA-bd_dom_sf"/>
</dbReference>
<evidence type="ECO:0000313" key="2">
    <source>
        <dbReference type="EMBL" id="AGM31619.1"/>
    </source>
</evidence>
<evidence type="ECO:0000259" key="1">
    <source>
        <dbReference type="PROSITE" id="PS50943"/>
    </source>
</evidence>
<dbReference type="EMBL" id="CP004375">
    <property type="protein sequence ID" value="AGM31619.1"/>
    <property type="molecule type" value="Genomic_DNA"/>
</dbReference>
<dbReference type="SMART" id="SM00530">
    <property type="entry name" value="HTH_XRE"/>
    <property type="match status" value="1"/>
</dbReference>
<dbReference type="KEGG" id="mabb:MASS_1p0059"/>
<dbReference type="GO" id="GO:0003677">
    <property type="term" value="F:DNA binding"/>
    <property type="evidence" value="ECO:0007669"/>
    <property type="project" value="InterPro"/>
</dbReference>
<name>A0AB33AIG4_9MYCO</name>
<dbReference type="Gene3D" id="1.10.260.40">
    <property type="entry name" value="lambda repressor-like DNA-binding domains"/>
    <property type="match status" value="1"/>
</dbReference>
<dbReference type="InterPro" id="IPR001387">
    <property type="entry name" value="Cro/C1-type_HTH"/>
</dbReference>
<gene>
    <name evidence="2" type="ORF">MASS_1p0059</name>
</gene>
<protein>
    <recommendedName>
        <fullName evidence="1">HTH cro/C1-type domain-containing protein</fullName>
    </recommendedName>
</protein>
<reference evidence="2 3" key="1">
    <citation type="journal article" date="2013" name="Genome Announc.">
        <title>Complete Genome Sequence of Mycobacterium massiliense Clinical Strain Asan 50594, Belonging to the Type II Genotype.</title>
        <authorList>
            <person name="Kim B.J."/>
            <person name="Kim B.R."/>
            <person name="Hong S.H."/>
            <person name="Seok S.H."/>
            <person name="Kook Y.H."/>
            <person name="Kim B.J."/>
        </authorList>
    </citation>
    <scope>NUCLEOTIDE SEQUENCE [LARGE SCALE GENOMIC DNA]</scope>
    <source>
        <strain evidence="2 3">50594</strain>
    </source>
</reference>
<accession>A0AB33AIG4</accession>
<dbReference type="CDD" id="cd00093">
    <property type="entry name" value="HTH_XRE"/>
    <property type="match status" value="1"/>
</dbReference>
<dbReference type="AlphaFoldDB" id="A0AB33AIG4"/>
<feature type="domain" description="HTH cro/C1-type" evidence="1">
    <location>
        <begin position="31"/>
        <end position="75"/>
    </location>
</feature>
<dbReference type="SUPFAM" id="SSF47413">
    <property type="entry name" value="lambda repressor-like DNA-binding domains"/>
    <property type="match status" value="1"/>
</dbReference>
<dbReference type="RefSeq" id="WP_016343836.1">
    <property type="nucleotide sequence ID" value="NC_021278.1"/>
</dbReference>
<evidence type="ECO:0000313" key="3">
    <source>
        <dbReference type="Proteomes" id="UP000013961"/>
    </source>
</evidence>
<proteinExistence type="predicted"/>
<dbReference type="Proteomes" id="UP000013961">
    <property type="component" value="Plasmid 1"/>
</dbReference>
<geneLocation type="plasmid" evidence="2 3">
    <name>1</name>
</geneLocation>
<keyword evidence="2" id="KW-0614">Plasmid</keyword>
<dbReference type="Pfam" id="PF01381">
    <property type="entry name" value="HTH_3"/>
    <property type="match status" value="1"/>
</dbReference>